<dbReference type="EMBL" id="MU154546">
    <property type="protein sequence ID" value="KAF9497080.1"/>
    <property type="molecule type" value="Genomic_DNA"/>
</dbReference>
<evidence type="ECO:0000313" key="3">
    <source>
        <dbReference type="Proteomes" id="UP000807025"/>
    </source>
</evidence>
<feature type="region of interest" description="Disordered" evidence="1">
    <location>
        <begin position="1"/>
        <end position="32"/>
    </location>
</feature>
<feature type="region of interest" description="Disordered" evidence="1">
    <location>
        <begin position="71"/>
        <end position="97"/>
    </location>
</feature>
<evidence type="ECO:0000313" key="2">
    <source>
        <dbReference type="EMBL" id="KAF9497080.1"/>
    </source>
</evidence>
<gene>
    <name evidence="2" type="ORF">BDN71DRAFT_1494826</name>
</gene>
<keyword evidence="3" id="KW-1185">Reference proteome</keyword>
<accession>A0A9P6DHY4</accession>
<reference evidence="2" key="1">
    <citation type="submission" date="2020-11" db="EMBL/GenBank/DDBJ databases">
        <authorList>
            <consortium name="DOE Joint Genome Institute"/>
            <person name="Ahrendt S."/>
            <person name="Riley R."/>
            <person name="Andreopoulos W."/>
            <person name="Labutti K."/>
            <person name="Pangilinan J."/>
            <person name="Ruiz-Duenas F.J."/>
            <person name="Barrasa J.M."/>
            <person name="Sanchez-Garcia M."/>
            <person name="Camarero S."/>
            <person name="Miyauchi S."/>
            <person name="Serrano A."/>
            <person name="Linde D."/>
            <person name="Babiker R."/>
            <person name="Drula E."/>
            <person name="Ayuso-Fernandez I."/>
            <person name="Pacheco R."/>
            <person name="Padilla G."/>
            <person name="Ferreira P."/>
            <person name="Barriuso J."/>
            <person name="Kellner H."/>
            <person name="Castanera R."/>
            <person name="Alfaro M."/>
            <person name="Ramirez L."/>
            <person name="Pisabarro A.G."/>
            <person name="Kuo A."/>
            <person name="Tritt A."/>
            <person name="Lipzen A."/>
            <person name="He G."/>
            <person name="Yan M."/>
            <person name="Ng V."/>
            <person name="Cullen D."/>
            <person name="Martin F."/>
            <person name="Rosso M.-N."/>
            <person name="Henrissat B."/>
            <person name="Hibbett D."/>
            <person name="Martinez A.T."/>
            <person name="Grigoriev I.V."/>
        </authorList>
    </citation>
    <scope>NUCLEOTIDE SEQUENCE</scope>
    <source>
        <strain evidence="2">ATCC 90797</strain>
    </source>
</reference>
<proteinExistence type="predicted"/>
<protein>
    <submittedName>
        <fullName evidence="2">Uncharacterized protein</fullName>
    </submittedName>
</protein>
<dbReference type="AlphaFoldDB" id="A0A9P6DHY4"/>
<organism evidence="2 3">
    <name type="scientific">Pleurotus eryngii</name>
    <name type="common">Boletus of the steppes</name>
    <dbReference type="NCBI Taxonomy" id="5323"/>
    <lineage>
        <taxon>Eukaryota</taxon>
        <taxon>Fungi</taxon>
        <taxon>Dikarya</taxon>
        <taxon>Basidiomycota</taxon>
        <taxon>Agaricomycotina</taxon>
        <taxon>Agaricomycetes</taxon>
        <taxon>Agaricomycetidae</taxon>
        <taxon>Agaricales</taxon>
        <taxon>Pleurotineae</taxon>
        <taxon>Pleurotaceae</taxon>
        <taxon>Pleurotus</taxon>
    </lineage>
</organism>
<dbReference type="Proteomes" id="UP000807025">
    <property type="component" value="Unassembled WGS sequence"/>
</dbReference>
<evidence type="ECO:0000256" key="1">
    <source>
        <dbReference type="SAM" id="MobiDB-lite"/>
    </source>
</evidence>
<sequence>MADTLKLSRRLVHAEEGEGDGTMDSTRPEEDSTAWRSRLRVAWPEGVLLDKIDRTRPVTRRQIVERTTRETRNQHKATLSHEIHTRPRHSWQESTLGRRGTIRESPELMARMHTPWSKKEVRRKSAAQCRARQVSSETRPLSILLDIRALNPGEATIRIEWPSRYQMALGGQQSNGQGARNASETPARRNTIHATQLAMDPSRILDISARRLPKPGAKERQEGGERYGEWRGENIVVREKEADTV</sequence>
<comment type="caution">
    <text evidence="2">The sequence shown here is derived from an EMBL/GenBank/DDBJ whole genome shotgun (WGS) entry which is preliminary data.</text>
</comment>
<name>A0A9P6DHY4_PLEER</name>
<feature type="compositionally biased region" description="Basic and acidic residues" evidence="1">
    <location>
        <begin position="71"/>
        <end position="85"/>
    </location>
</feature>